<gene>
    <name evidence="1" type="ORF">MuYL_1656</name>
</gene>
<evidence type="ECO:0000313" key="2">
    <source>
        <dbReference type="Proteomes" id="UP000215002"/>
    </source>
</evidence>
<accession>A0A223NUJ5</accession>
<dbReference type="Proteomes" id="UP000215002">
    <property type="component" value="Chromosome"/>
</dbReference>
<dbReference type="KEGG" id="muc:MuYL_1656"/>
<keyword evidence="2" id="KW-1185">Reference proteome</keyword>
<protein>
    <submittedName>
        <fullName evidence="1">Uncharacterized protein</fullName>
    </submittedName>
</protein>
<dbReference type="AlphaFoldDB" id="A0A223NUJ5"/>
<reference evidence="1 2" key="1">
    <citation type="submission" date="2017-08" db="EMBL/GenBank/DDBJ databases">
        <title>Complete genome sequence of Mucilaginibacter sp. strain BJC16-A31.</title>
        <authorList>
            <consortium name="Henan University of Science and Technology"/>
            <person name="You X."/>
        </authorList>
    </citation>
    <scope>NUCLEOTIDE SEQUENCE [LARGE SCALE GENOMIC DNA]</scope>
    <source>
        <strain evidence="1 2">BJC16-A31</strain>
    </source>
</reference>
<proteinExistence type="predicted"/>
<name>A0A223NUJ5_9SPHI</name>
<dbReference type="EMBL" id="CP022743">
    <property type="protein sequence ID" value="ASU33552.1"/>
    <property type="molecule type" value="Genomic_DNA"/>
</dbReference>
<sequence length="41" mass="4402">MFASPDVVCADALYIGITEAKSTAAANADFTIENLFIVMNY</sequence>
<evidence type="ECO:0000313" key="1">
    <source>
        <dbReference type="EMBL" id="ASU33552.1"/>
    </source>
</evidence>
<organism evidence="1 2">
    <name type="scientific">Mucilaginibacter xinganensis</name>
    <dbReference type="NCBI Taxonomy" id="1234841"/>
    <lineage>
        <taxon>Bacteria</taxon>
        <taxon>Pseudomonadati</taxon>
        <taxon>Bacteroidota</taxon>
        <taxon>Sphingobacteriia</taxon>
        <taxon>Sphingobacteriales</taxon>
        <taxon>Sphingobacteriaceae</taxon>
        <taxon>Mucilaginibacter</taxon>
    </lineage>
</organism>